<dbReference type="PANTHER" id="PTHR47203:SF1">
    <property type="entry name" value="HYPOTHETICAL BASE EXCISION DNA REPAIR PROTEIN (EUROFUNG)"/>
    <property type="match status" value="1"/>
</dbReference>
<feature type="region of interest" description="Disordered" evidence="1">
    <location>
        <begin position="1"/>
        <end position="94"/>
    </location>
</feature>
<dbReference type="InterPro" id="IPR011257">
    <property type="entry name" value="DNA_glycosylase"/>
</dbReference>
<accession>A0A9W9TZ51</accession>
<reference evidence="3" key="1">
    <citation type="submission" date="2022-11" db="EMBL/GenBank/DDBJ databases">
        <authorList>
            <person name="Petersen C."/>
        </authorList>
    </citation>
    <scope>NUCLEOTIDE SEQUENCE</scope>
    <source>
        <strain evidence="3">IBT 19713</strain>
    </source>
</reference>
<feature type="compositionally biased region" description="Basic and acidic residues" evidence="1">
    <location>
        <begin position="438"/>
        <end position="448"/>
    </location>
</feature>
<dbReference type="Proteomes" id="UP001150941">
    <property type="component" value="Unassembled WGS sequence"/>
</dbReference>
<organism evidence="3 4">
    <name type="scientific">Penicillium chermesinum</name>
    <dbReference type="NCBI Taxonomy" id="63820"/>
    <lineage>
        <taxon>Eukaryota</taxon>
        <taxon>Fungi</taxon>
        <taxon>Dikarya</taxon>
        <taxon>Ascomycota</taxon>
        <taxon>Pezizomycotina</taxon>
        <taxon>Eurotiomycetes</taxon>
        <taxon>Eurotiomycetidae</taxon>
        <taxon>Eurotiales</taxon>
        <taxon>Aspergillaceae</taxon>
        <taxon>Penicillium</taxon>
    </lineage>
</organism>
<evidence type="ECO:0000259" key="2">
    <source>
        <dbReference type="SMART" id="SM00478"/>
    </source>
</evidence>
<feature type="compositionally biased region" description="Polar residues" evidence="1">
    <location>
        <begin position="491"/>
        <end position="500"/>
    </location>
</feature>
<dbReference type="CDD" id="cd00056">
    <property type="entry name" value="ENDO3c"/>
    <property type="match status" value="1"/>
</dbReference>
<dbReference type="RefSeq" id="XP_058335619.1">
    <property type="nucleotide sequence ID" value="XM_058469588.1"/>
</dbReference>
<dbReference type="SUPFAM" id="SSF48150">
    <property type="entry name" value="DNA-glycosylase"/>
    <property type="match status" value="1"/>
</dbReference>
<feature type="region of interest" description="Disordered" evidence="1">
    <location>
        <begin position="438"/>
        <end position="514"/>
    </location>
</feature>
<dbReference type="SMART" id="SM00478">
    <property type="entry name" value="ENDO3c"/>
    <property type="match status" value="1"/>
</dbReference>
<dbReference type="GO" id="GO:0003824">
    <property type="term" value="F:catalytic activity"/>
    <property type="evidence" value="ECO:0007669"/>
    <property type="project" value="InterPro"/>
</dbReference>
<dbReference type="PANTHER" id="PTHR47203">
    <property type="match status" value="1"/>
</dbReference>
<feature type="compositionally biased region" description="Basic and acidic residues" evidence="1">
    <location>
        <begin position="505"/>
        <end position="514"/>
    </location>
</feature>
<name>A0A9W9TZ51_9EURO</name>
<proteinExistence type="predicted"/>
<dbReference type="AlphaFoldDB" id="A0A9W9TZ51"/>
<protein>
    <submittedName>
        <fullName evidence="3">HhH-GPD family base excision DNA repair protein</fullName>
    </submittedName>
</protein>
<feature type="compositionally biased region" description="Polar residues" evidence="1">
    <location>
        <begin position="1"/>
        <end position="32"/>
    </location>
</feature>
<reference evidence="3" key="2">
    <citation type="journal article" date="2023" name="IMA Fungus">
        <title>Comparative genomic study of the Penicillium genus elucidates a diverse pangenome and 15 lateral gene transfer events.</title>
        <authorList>
            <person name="Petersen C."/>
            <person name="Sorensen T."/>
            <person name="Nielsen M.R."/>
            <person name="Sondergaard T.E."/>
            <person name="Sorensen J.L."/>
            <person name="Fitzpatrick D.A."/>
            <person name="Frisvad J.C."/>
            <person name="Nielsen K.L."/>
        </authorList>
    </citation>
    <scope>NUCLEOTIDE SEQUENCE</scope>
    <source>
        <strain evidence="3">IBT 19713</strain>
    </source>
</reference>
<dbReference type="OrthoDB" id="5607at2759"/>
<evidence type="ECO:0000313" key="4">
    <source>
        <dbReference type="Proteomes" id="UP001150941"/>
    </source>
</evidence>
<evidence type="ECO:0000313" key="3">
    <source>
        <dbReference type="EMBL" id="KAJ5248840.1"/>
    </source>
</evidence>
<dbReference type="GO" id="GO:0006285">
    <property type="term" value="P:base-excision repair, AP site formation"/>
    <property type="evidence" value="ECO:0007669"/>
    <property type="project" value="UniProtKB-ARBA"/>
</dbReference>
<evidence type="ECO:0000256" key="1">
    <source>
        <dbReference type="SAM" id="MobiDB-lite"/>
    </source>
</evidence>
<comment type="caution">
    <text evidence="3">The sequence shown here is derived from an EMBL/GenBank/DDBJ whole genome shotgun (WGS) entry which is preliminary data.</text>
</comment>
<feature type="domain" description="HhH-GPD" evidence="2">
    <location>
        <begin position="213"/>
        <end position="408"/>
    </location>
</feature>
<sequence length="514" mass="55902">MSGRSTRASSCRKNARANDQQASASSNPSSRLTADKAHAAPKKTKAKTATDTSNKMQSTRLDSNDTPQAAHASDNTQPAQPSPQSRELPHNLGTIPIISPQAQPLKIENEANKEDFPLSTGLAPGHRQDVTPGSAIPALETVIKRSTYKLTPGSTPYPELQHPTPQECQEVHDLLTQVHGKIIAPSVIPAPSLTVTGCGEVPSVLDALIRTLLSGATTFHNAAVAFAGLVERFGTLDKGIGKGSVNWDAVRQASQKDVFMAIKGGGLADGKSRNIKAILDMVYEDNLQRRKLLSTDDPNAFPDQALVSAEKAEKDQKYEIDCANENLMSLNHMHNLPTDEVMEKLTQYPGVGPKTAACVILFCLQPNGWAGSPPTCRSEISAFSHLEFRIPDQLKYALHQLLIRHGQECVRCKANTSPQTPGWEKECILERLVTRTKTRDAKRDRTAEEGEGAVASPSRRKRMAQKASSIRAAAKKTRVADDESGDESELSVMSDSQLQELSEMLSKDLSDWEY</sequence>
<dbReference type="InterPro" id="IPR003265">
    <property type="entry name" value="HhH-GPD_domain"/>
</dbReference>
<dbReference type="Gene3D" id="1.10.340.30">
    <property type="entry name" value="Hypothetical protein, domain 2"/>
    <property type="match status" value="1"/>
</dbReference>
<feature type="compositionally biased region" description="Polar residues" evidence="1">
    <location>
        <begin position="53"/>
        <end position="85"/>
    </location>
</feature>
<dbReference type="EMBL" id="JAPQKS010000001">
    <property type="protein sequence ID" value="KAJ5248840.1"/>
    <property type="molecule type" value="Genomic_DNA"/>
</dbReference>
<keyword evidence="4" id="KW-1185">Reference proteome</keyword>
<gene>
    <name evidence="3" type="ORF">N7468_000291</name>
</gene>
<dbReference type="GeneID" id="83196891"/>